<reference evidence="22 23" key="1">
    <citation type="submission" date="2018-07" db="EMBL/GenBank/DDBJ databases">
        <title>Genome sequencing of Runella.</title>
        <authorList>
            <person name="Baek M.-G."/>
            <person name="Yi H."/>
        </authorList>
    </citation>
    <scope>NUCLEOTIDE SEQUENCE [LARGE SCALE GENOMIC DNA]</scope>
    <source>
        <strain evidence="22 23">HYN0085</strain>
    </source>
</reference>
<dbReference type="PROSITE" id="PS51371">
    <property type="entry name" value="CBS"/>
    <property type="match status" value="2"/>
</dbReference>
<comment type="similarity">
    <text evidence="2 13 19">Belongs to the IMPDH/GMPR family.</text>
</comment>
<comment type="catalytic activity">
    <reaction evidence="12 13 20">
        <text>IMP + NAD(+) + H2O = XMP + NADH + H(+)</text>
        <dbReference type="Rhea" id="RHEA:11708"/>
        <dbReference type="ChEBI" id="CHEBI:15377"/>
        <dbReference type="ChEBI" id="CHEBI:15378"/>
        <dbReference type="ChEBI" id="CHEBI:57464"/>
        <dbReference type="ChEBI" id="CHEBI:57540"/>
        <dbReference type="ChEBI" id="CHEBI:57945"/>
        <dbReference type="ChEBI" id="CHEBI:58053"/>
        <dbReference type="EC" id="1.1.1.205"/>
    </reaction>
</comment>
<dbReference type="EC" id="1.1.1.205" evidence="13 20"/>
<dbReference type="InterPro" id="IPR000644">
    <property type="entry name" value="CBS_dom"/>
</dbReference>
<feature type="binding site" evidence="13 15">
    <location>
        <begin position="341"/>
        <end position="343"/>
    </location>
    <ligand>
        <name>IMP</name>
        <dbReference type="ChEBI" id="CHEBI:58053"/>
    </ligand>
</feature>
<evidence type="ECO:0000256" key="5">
    <source>
        <dbReference type="ARBA" id="ARBA00022737"/>
    </source>
</evidence>
<feature type="binding site" evidence="13 15">
    <location>
        <position position="419"/>
    </location>
    <ligand>
        <name>IMP</name>
        <dbReference type="ChEBI" id="CHEBI:58053"/>
    </ligand>
</feature>
<keyword evidence="8 13" id="KW-0630">Potassium</keyword>
<feature type="binding site" evidence="13 15">
    <location>
        <begin position="388"/>
        <end position="392"/>
    </location>
    <ligand>
        <name>IMP</name>
        <dbReference type="ChEBI" id="CHEBI:58053"/>
    </ligand>
</feature>
<feature type="binding site" evidence="13">
    <location>
        <position position="473"/>
    </location>
    <ligand>
        <name>K(+)</name>
        <dbReference type="ChEBI" id="CHEBI:29103"/>
        <note>ligand shared between two tetrameric partners</note>
    </ligand>
</feature>
<feature type="binding site" evidence="13 16">
    <location>
        <begin position="301"/>
        <end position="303"/>
    </location>
    <ligand>
        <name>NAD(+)</name>
        <dbReference type="ChEBI" id="CHEBI:57540"/>
    </ligand>
</feature>
<feature type="binding site" evidence="13">
    <location>
        <position position="472"/>
    </location>
    <ligand>
        <name>K(+)</name>
        <dbReference type="ChEBI" id="CHEBI:29103"/>
        <note>ligand shared between two tetrameric partners</note>
    </ligand>
</feature>
<feature type="active site" description="Thioimidate intermediate" evidence="13 14">
    <location>
        <position position="308"/>
    </location>
</feature>
<keyword evidence="23" id="KW-1185">Reference proteome</keyword>
<evidence type="ECO:0000313" key="22">
    <source>
        <dbReference type="EMBL" id="AXE20898.1"/>
    </source>
</evidence>
<feature type="binding site" evidence="13">
    <location>
        <position position="251"/>
    </location>
    <ligand>
        <name>NAD(+)</name>
        <dbReference type="ChEBI" id="CHEBI:57540"/>
    </ligand>
</feature>
<comment type="cofactor">
    <cofactor evidence="1 13">
        <name>K(+)</name>
        <dbReference type="ChEBI" id="CHEBI:29103"/>
    </cofactor>
</comment>
<comment type="activity regulation">
    <text evidence="13">Mycophenolic acid (MPA) is a non-competitive inhibitor that prevents formation of the closed enzyme conformation by binding to the same site as the amobile flap. In contrast, mizoribine monophosphate (MZP) is a competitive inhibitor that induces the closed conformation. MPA is a potent inhibitor of mammalian IMPDHs but a poor inhibitor of the bacterial enzymes. MZP is a more potent inhibitor of bacterial IMPDH.</text>
</comment>
<keyword evidence="6 13" id="KW-0332">GMP biosynthesis</keyword>
<organism evidence="22 23">
    <name type="scientific">Runella rosea</name>
    <dbReference type="NCBI Taxonomy" id="2259595"/>
    <lineage>
        <taxon>Bacteria</taxon>
        <taxon>Pseudomonadati</taxon>
        <taxon>Bacteroidota</taxon>
        <taxon>Cytophagia</taxon>
        <taxon>Cytophagales</taxon>
        <taxon>Spirosomataceae</taxon>
        <taxon>Runella</taxon>
    </lineage>
</organism>
<evidence type="ECO:0000256" key="7">
    <source>
        <dbReference type="ARBA" id="ARBA00022755"/>
    </source>
</evidence>
<dbReference type="NCBIfam" id="TIGR01302">
    <property type="entry name" value="IMP_dehydrog"/>
    <property type="match status" value="1"/>
</dbReference>
<feature type="active site" description="Proton acceptor" evidence="13 14">
    <location>
        <position position="404"/>
    </location>
</feature>
<comment type="function">
    <text evidence="13">Catalyzes the conversion of inosine 5'-phosphate (IMP) to xanthosine 5'-phosphate (XMP), the first committed and rate-limiting step in the de novo synthesis of guanine nucleotides, and therefore plays an important role in the regulation of cell growth.</text>
</comment>
<comment type="caution">
    <text evidence="13">Lacks conserved residue(s) required for the propagation of feature annotation.</text>
</comment>
<dbReference type="PROSITE" id="PS00487">
    <property type="entry name" value="IMP_DH_GMP_RED"/>
    <property type="match status" value="1"/>
</dbReference>
<evidence type="ECO:0000313" key="23">
    <source>
        <dbReference type="Proteomes" id="UP000251993"/>
    </source>
</evidence>
<feature type="binding site" description="in other chain" evidence="13 17">
    <location>
        <position position="305"/>
    </location>
    <ligand>
        <name>K(+)</name>
        <dbReference type="ChEBI" id="CHEBI:29103"/>
        <note>ligand shared between two tetrameric partners</note>
    </ligand>
</feature>
<evidence type="ECO:0000256" key="13">
    <source>
        <dbReference type="HAMAP-Rule" id="MF_01964"/>
    </source>
</evidence>
<feature type="binding site" evidence="13">
    <location>
        <position position="474"/>
    </location>
    <ligand>
        <name>K(+)</name>
        <dbReference type="ChEBI" id="CHEBI:29103"/>
        <note>ligand shared between two tetrameric partners</note>
    </ligand>
</feature>
<keyword evidence="5" id="KW-0677">Repeat</keyword>
<dbReference type="PANTHER" id="PTHR11911">
    <property type="entry name" value="INOSINE-5-MONOPHOSPHATE DEHYDROGENASE RELATED"/>
    <property type="match status" value="1"/>
</dbReference>
<dbReference type="GO" id="GO:0046872">
    <property type="term" value="F:metal ion binding"/>
    <property type="evidence" value="ECO:0007669"/>
    <property type="project" value="UniProtKB-UniRule"/>
</dbReference>
<dbReference type="HAMAP" id="MF_01964">
    <property type="entry name" value="IMPDH"/>
    <property type="match status" value="1"/>
</dbReference>
<feature type="binding site" description="in other chain" evidence="13 17">
    <location>
        <position position="308"/>
    </location>
    <ligand>
        <name>K(+)</name>
        <dbReference type="ChEBI" id="CHEBI:29103"/>
        <note>ligand shared between two tetrameric partners</note>
    </ligand>
</feature>
<sequence>MLSDTTKFLYEALTYDDVLLVPAYSEVLPRDTNTQSQLTRHIRLNVPLISAAMDTVTEFQLAIAMAQEGGIGMIHKNMSVEDQAAQVRKVKRSESGMIVDPITLNEDATLRDAMRIMAEFKIGGIPVVDKNSKLIGIVTNRDLRFQKDMAKGVAQIMTKENLITAREGISLEEAESTLQEYKIEKLPIVDKDNKLVGLVTYRDIIKRKDHPNACKDALGRLRVGAAVGVTADLIRRVEALLKAGVDVVSIDTAHGHSLGVIEALKGVKAQFPKLDVIVGNIATGAAAKALVDAGADAVKVGVGPGSICTTRIIAGIGMPQLSAVYEAAKAIEGTGVPVIADGGIRYSGDVVKAIAGGASTVMIGSLLAGTDEAPGEEILYEGRRFKSYRGMGSVEAMEDGSKDRYFQDAEDDIKKLVPEGIVGRVPFKGKVSDIVYQLVGGLKAGMGYCGAPDIDALKQAQFVRISAAGMRESHPHDIQIAKEAPNYTTK</sequence>
<comment type="pathway">
    <text evidence="13 20">Purine metabolism; XMP biosynthesis via de novo pathway; XMP from IMP: step 1/1.</text>
</comment>
<evidence type="ECO:0000256" key="15">
    <source>
        <dbReference type="PIRSR" id="PIRSR000130-2"/>
    </source>
</evidence>
<dbReference type="KEGG" id="run:DR864_25740"/>
<dbReference type="CDD" id="cd04601">
    <property type="entry name" value="CBS_pair_IMPDH"/>
    <property type="match status" value="1"/>
</dbReference>
<dbReference type="PANTHER" id="PTHR11911:SF111">
    <property type="entry name" value="INOSINE-5'-MONOPHOSPHATE DEHYDROGENASE"/>
    <property type="match status" value="1"/>
</dbReference>
<feature type="binding site" evidence="13 15">
    <location>
        <begin position="364"/>
        <end position="365"/>
    </location>
    <ligand>
        <name>IMP</name>
        <dbReference type="ChEBI" id="CHEBI:58053"/>
    </ligand>
</feature>
<evidence type="ECO:0000256" key="18">
    <source>
        <dbReference type="PROSITE-ProRule" id="PRU00703"/>
    </source>
</evidence>
<keyword evidence="9 13" id="KW-0560">Oxidoreductase</keyword>
<keyword evidence="10 13" id="KW-0520">NAD</keyword>
<evidence type="ECO:0000259" key="21">
    <source>
        <dbReference type="PROSITE" id="PS51371"/>
    </source>
</evidence>
<evidence type="ECO:0000256" key="4">
    <source>
        <dbReference type="ARBA" id="ARBA00022723"/>
    </source>
</evidence>
<evidence type="ECO:0000256" key="8">
    <source>
        <dbReference type="ARBA" id="ARBA00022958"/>
    </source>
</evidence>
<dbReference type="RefSeq" id="WP_114069659.1">
    <property type="nucleotide sequence ID" value="NZ_CP030850.1"/>
</dbReference>
<dbReference type="InterPro" id="IPR015875">
    <property type="entry name" value="IMP_DH/GMP_Rdtase_CS"/>
</dbReference>
<evidence type="ECO:0000256" key="2">
    <source>
        <dbReference type="ARBA" id="ARBA00005502"/>
    </source>
</evidence>
<evidence type="ECO:0000256" key="17">
    <source>
        <dbReference type="PIRSR" id="PIRSR000130-4"/>
    </source>
</evidence>
<evidence type="ECO:0000256" key="10">
    <source>
        <dbReference type="ARBA" id="ARBA00023027"/>
    </source>
</evidence>
<dbReference type="Proteomes" id="UP000251993">
    <property type="component" value="Chromosome"/>
</dbReference>
<dbReference type="GO" id="GO:0006177">
    <property type="term" value="P:GMP biosynthetic process"/>
    <property type="evidence" value="ECO:0007669"/>
    <property type="project" value="UniProtKB-UniRule"/>
</dbReference>
<evidence type="ECO:0000256" key="12">
    <source>
        <dbReference type="ARBA" id="ARBA00048028"/>
    </source>
</evidence>
<evidence type="ECO:0000256" key="16">
    <source>
        <dbReference type="PIRSR" id="PIRSR000130-3"/>
    </source>
</evidence>
<dbReference type="InterPro" id="IPR001093">
    <property type="entry name" value="IMP_DH_GMPRt"/>
</dbReference>
<dbReference type="CDD" id="cd00381">
    <property type="entry name" value="IMPDH"/>
    <property type="match status" value="1"/>
</dbReference>
<feature type="domain" description="CBS" evidence="21">
    <location>
        <begin position="97"/>
        <end position="155"/>
    </location>
</feature>
<dbReference type="InterPro" id="IPR046342">
    <property type="entry name" value="CBS_dom_sf"/>
</dbReference>
<evidence type="ECO:0000256" key="9">
    <source>
        <dbReference type="ARBA" id="ARBA00023002"/>
    </source>
</evidence>
<dbReference type="SUPFAM" id="SSF51412">
    <property type="entry name" value="Inosine monophosphate dehydrogenase (IMPDH)"/>
    <property type="match status" value="1"/>
</dbReference>
<dbReference type="InterPro" id="IPR005990">
    <property type="entry name" value="IMP_DH"/>
</dbReference>
<dbReference type="InterPro" id="IPR013785">
    <property type="entry name" value="Aldolase_TIM"/>
</dbReference>
<name>A0A344TQH7_9BACT</name>
<proteinExistence type="inferred from homology"/>
<dbReference type="UniPathway" id="UPA00601">
    <property type="reaction ID" value="UER00295"/>
</dbReference>
<dbReference type="AlphaFoldDB" id="A0A344TQH7"/>
<dbReference type="GO" id="GO:0006183">
    <property type="term" value="P:GTP biosynthetic process"/>
    <property type="evidence" value="ECO:0007669"/>
    <property type="project" value="TreeGrafter"/>
</dbReference>
<keyword evidence="4 13" id="KW-0479">Metal-binding</keyword>
<dbReference type="GO" id="GO:0000166">
    <property type="term" value="F:nucleotide binding"/>
    <property type="evidence" value="ECO:0007669"/>
    <property type="project" value="UniProtKB-UniRule"/>
</dbReference>
<feature type="domain" description="CBS" evidence="21">
    <location>
        <begin position="157"/>
        <end position="214"/>
    </location>
</feature>
<evidence type="ECO:0000256" key="3">
    <source>
        <dbReference type="ARBA" id="ARBA00011881"/>
    </source>
</evidence>
<keyword evidence="11 18" id="KW-0129">CBS domain</keyword>
<dbReference type="SMART" id="SM00116">
    <property type="entry name" value="CBS"/>
    <property type="match status" value="2"/>
</dbReference>
<dbReference type="PIRSF" id="PIRSF000130">
    <property type="entry name" value="IMPDH"/>
    <property type="match status" value="1"/>
</dbReference>
<dbReference type="Gene3D" id="3.20.20.70">
    <property type="entry name" value="Aldolase class I"/>
    <property type="match status" value="1"/>
</dbReference>
<protein>
    <recommendedName>
        <fullName evidence="13 20">Inosine-5'-monophosphate dehydrogenase</fullName>
        <shortName evidence="13">IMP dehydrogenase</shortName>
        <shortName evidence="13">IMPD</shortName>
        <shortName evidence="13">IMPDH</shortName>
        <ecNumber evidence="13 20">1.1.1.205</ecNumber>
    </recommendedName>
</protein>
<keyword evidence="7 13" id="KW-0658">Purine biosynthesis</keyword>
<evidence type="ECO:0000256" key="6">
    <source>
        <dbReference type="ARBA" id="ARBA00022749"/>
    </source>
</evidence>
<dbReference type="SUPFAM" id="SSF54631">
    <property type="entry name" value="CBS-domain pair"/>
    <property type="match status" value="1"/>
</dbReference>
<dbReference type="Pfam" id="PF00571">
    <property type="entry name" value="CBS"/>
    <property type="match status" value="2"/>
</dbReference>
<comment type="subunit">
    <text evidence="3 13">Homotetramer.</text>
</comment>
<evidence type="ECO:0000256" key="14">
    <source>
        <dbReference type="PIRSR" id="PIRSR000130-1"/>
    </source>
</evidence>
<evidence type="ECO:0000256" key="20">
    <source>
        <dbReference type="RuleBase" id="RU003928"/>
    </source>
</evidence>
<gene>
    <name evidence="13" type="primary">guaB</name>
    <name evidence="22" type="ORF">DR864_25740</name>
</gene>
<accession>A0A344TQH7</accession>
<dbReference type="OrthoDB" id="9805398at2"/>
<feature type="binding site" evidence="16">
    <location>
        <begin position="251"/>
        <end position="253"/>
    </location>
    <ligand>
        <name>NAD(+)</name>
        <dbReference type="ChEBI" id="CHEBI:57540"/>
    </ligand>
</feature>
<evidence type="ECO:0000256" key="19">
    <source>
        <dbReference type="RuleBase" id="RU003927"/>
    </source>
</evidence>
<dbReference type="FunFam" id="3.20.20.70:FF:000003">
    <property type="entry name" value="GMP reductase"/>
    <property type="match status" value="1"/>
</dbReference>
<dbReference type="EMBL" id="CP030850">
    <property type="protein sequence ID" value="AXE20898.1"/>
    <property type="molecule type" value="Genomic_DNA"/>
</dbReference>
<dbReference type="Pfam" id="PF00478">
    <property type="entry name" value="IMPDH"/>
    <property type="match status" value="1"/>
</dbReference>
<evidence type="ECO:0000256" key="1">
    <source>
        <dbReference type="ARBA" id="ARBA00001958"/>
    </source>
</evidence>
<dbReference type="GO" id="GO:0003938">
    <property type="term" value="F:IMP dehydrogenase activity"/>
    <property type="evidence" value="ECO:0007669"/>
    <property type="project" value="UniProtKB-UniRule"/>
</dbReference>
<dbReference type="SMART" id="SM01240">
    <property type="entry name" value="IMPDH"/>
    <property type="match status" value="1"/>
</dbReference>
<feature type="binding site" description="in other chain" evidence="13 17">
    <location>
        <position position="303"/>
    </location>
    <ligand>
        <name>K(+)</name>
        <dbReference type="ChEBI" id="CHEBI:29103"/>
        <note>ligand shared between two tetrameric partners</note>
    </ligand>
</feature>
<evidence type="ECO:0000256" key="11">
    <source>
        <dbReference type="ARBA" id="ARBA00023122"/>
    </source>
</evidence>
<feature type="binding site" evidence="13 15">
    <location>
        <position position="306"/>
    </location>
    <ligand>
        <name>IMP</name>
        <dbReference type="ChEBI" id="CHEBI:58053"/>
    </ligand>
</feature>